<keyword evidence="2" id="KW-0732">Signal</keyword>
<feature type="chain" id="PRO_5047439197" description="LEM domain-containing protein" evidence="2">
    <location>
        <begin position="27"/>
        <end position="576"/>
    </location>
</feature>
<protein>
    <recommendedName>
        <fullName evidence="5">LEM domain-containing protein</fullName>
    </recommendedName>
</protein>
<accession>A0ABN7AQK4</accession>
<evidence type="ECO:0000256" key="1">
    <source>
        <dbReference type="SAM" id="MobiDB-lite"/>
    </source>
</evidence>
<evidence type="ECO:0000313" key="3">
    <source>
        <dbReference type="EMBL" id="BES93569.1"/>
    </source>
</evidence>
<feature type="compositionally biased region" description="Polar residues" evidence="1">
    <location>
        <begin position="142"/>
        <end position="151"/>
    </location>
</feature>
<sequence>MVSPRPCIYVMLRLLILATAITVTLGDQHDNKVDIGATVQEVEAMLAKDPRLPRLTRGEILKLIDEVRTGKDVVVVLPDNTSTEGFGSSTTAKPKKVKRRRKKPTTVRPVYVHATTADEQTSSASSTVASSEISSTSSTESNEWIPSSTSRPRIKLTPKPMASGPQSESPGVLPPIPGLDVVEGINSWTGTGGNKQTEPSIYITPSPPVPDSPMESPPNIKAAAESLGPEMKDLLTKFGLLGETTTEKFYQGGHPAPTIDPEVYSRFKPLPVKSSAEAVAPDMKSFLASFGLLDSRQGKEMKTNQEANSPLEYIPDYHKNILTQLGLFKNGKAIDLSGLDAKRESPKHVFNPNKLENADRKAEFEKVSKILTKLKEIGEGDESKLSELSPSDIEELLSLEKNTRLAAEEQAYLEDESKGFDGEKNDVKRAPQGASLSASVSAGSKGFGSASVSASVSAGVENESQTSAAASAESDSTADESTSPSTLEEPTTTAEASSSDSGDTTERGASAVDLEASFGNGDTTTKRPNGFYFLLDWNSFLDVGLDDRAIHLNFSPKVGDPKNFLPVVIGNSQQSR</sequence>
<evidence type="ECO:0000313" key="4">
    <source>
        <dbReference type="Proteomes" id="UP001307889"/>
    </source>
</evidence>
<feature type="compositionally biased region" description="Basic residues" evidence="1">
    <location>
        <begin position="93"/>
        <end position="105"/>
    </location>
</feature>
<name>A0ABN7AQK4_9HEMI</name>
<feature type="compositionally biased region" description="Polar residues" evidence="1">
    <location>
        <begin position="190"/>
        <end position="199"/>
    </location>
</feature>
<feature type="region of interest" description="Disordered" evidence="1">
    <location>
        <begin position="190"/>
        <end position="219"/>
    </location>
</feature>
<feature type="region of interest" description="Disordered" evidence="1">
    <location>
        <begin position="82"/>
        <end position="175"/>
    </location>
</feature>
<feature type="compositionally biased region" description="Low complexity" evidence="1">
    <location>
        <begin position="121"/>
        <end position="141"/>
    </location>
</feature>
<dbReference type="Proteomes" id="UP001307889">
    <property type="component" value="Chromosome 4"/>
</dbReference>
<gene>
    <name evidence="3" type="ORF">NTJ_06378</name>
</gene>
<feature type="region of interest" description="Disordered" evidence="1">
    <location>
        <begin position="463"/>
        <end position="507"/>
    </location>
</feature>
<evidence type="ECO:0008006" key="5">
    <source>
        <dbReference type="Google" id="ProtNLM"/>
    </source>
</evidence>
<feature type="region of interest" description="Disordered" evidence="1">
    <location>
        <begin position="408"/>
        <end position="432"/>
    </location>
</feature>
<feature type="compositionally biased region" description="Basic and acidic residues" evidence="1">
    <location>
        <begin position="415"/>
        <end position="429"/>
    </location>
</feature>
<feature type="signal peptide" evidence="2">
    <location>
        <begin position="1"/>
        <end position="26"/>
    </location>
</feature>
<reference evidence="3 4" key="1">
    <citation type="submission" date="2023-09" db="EMBL/GenBank/DDBJ databases">
        <title>Nesidiocoris tenuis whole genome shotgun sequence.</title>
        <authorList>
            <person name="Shibata T."/>
            <person name="Shimoda M."/>
            <person name="Kobayashi T."/>
            <person name="Uehara T."/>
        </authorList>
    </citation>
    <scope>NUCLEOTIDE SEQUENCE [LARGE SCALE GENOMIC DNA]</scope>
    <source>
        <strain evidence="3 4">Japan</strain>
    </source>
</reference>
<evidence type="ECO:0000256" key="2">
    <source>
        <dbReference type="SAM" id="SignalP"/>
    </source>
</evidence>
<dbReference type="EMBL" id="AP028912">
    <property type="protein sequence ID" value="BES93569.1"/>
    <property type="molecule type" value="Genomic_DNA"/>
</dbReference>
<proteinExistence type="predicted"/>
<organism evidence="3 4">
    <name type="scientific">Nesidiocoris tenuis</name>
    <dbReference type="NCBI Taxonomy" id="355587"/>
    <lineage>
        <taxon>Eukaryota</taxon>
        <taxon>Metazoa</taxon>
        <taxon>Ecdysozoa</taxon>
        <taxon>Arthropoda</taxon>
        <taxon>Hexapoda</taxon>
        <taxon>Insecta</taxon>
        <taxon>Pterygota</taxon>
        <taxon>Neoptera</taxon>
        <taxon>Paraneoptera</taxon>
        <taxon>Hemiptera</taxon>
        <taxon>Heteroptera</taxon>
        <taxon>Panheteroptera</taxon>
        <taxon>Cimicomorpha</taxon>
        <taxon>Miridae</taxon>
        <taxon>Dicyphina</taxon>
        <taxon>Nesidiocoris</taxon>
    </lineage>
</organism>
<keyword evidence="4" id="KW-1185">Reference proteome</keyword>
<feature type="compositionally biased region" description="Low complexity" evidence="1">
    <location>
        <begin position="463"/>
        <end position="502"/>
    </location>
</feature>